<comment type="similarity">
    <text evidence="2">Belongs to the polysaccharide lyase 1 family.</text>
</comment>
<dbReference type="EMBL" id="SJPO01000002">
    <property type="protein sequence ID" value="TWT78102.1"/>
    <property type="molecule type" value="Genomic_DNA"/>
</dbReference>
<keyword evidence="6" id="KW-0325">Glycoprotein</keyword>
<evidence type="ECO:0000313" key="14">
    <source>
        <dbReference type="Proteomes" id="UP000318478"/>
    </source>
</evidence>
<dbReference type="EC" id="4.2.2.2" evidence="3"/>
<dbReference type="AlphaFoldDB" id="A0A5C5YSY4"/>
<evidence type="ECO:0000256" key="8">
    <source>
        <dbReference type="ARBA" id="ARBA00023277"/>
    </source>
</evidence>
<evidence type="ECO:0000256" key="2">
    <source>
        <dbReference type="ARBA" id="ARBA00010980"/>
    </source>
</evidence>
<organism evidence="13 14">
    <name type="scientific">Posidoniimonas polymericola</name>
    <dbReference type="NCBI Taxonomy" id="2528002"/>
    <lineage>
        <taxon>Bacteria</taxon>
        <taxon>Pseudomonadati</taxon>
        <taxon>Planctomycetota</taxon>
        <taxon>Planctomycetia</taxon>
        <taxon>Pirellulales</taxon>
        <taxon>Lacipirellulaceae</taxon>
        <taxon>Posidoniimonas</taxon>
    </lineage>
</organism>
<dbReference type="GO" id="GO:0030570">
    <property type="term" value="F:pectate lyase activity"/>
    <property type="evidence" value="ECO:0007669"/>
    <property type="project" value="UniProtKB-EC"/>
</dbReference>
<dbReference type="Gene3D" id="2.160.20.10">
    <property type="entry name" value="Single-stranded right-handed beta-helix, Pectin lyase-like"/>
    <property type="match status" value="1"/>
</dbReference>
<evidence type="ECO:0000256" key="5">
    <source>
        <dbReference type="ARBA" id="ARBA00022723"/>
    </source>
</evidence>
<proteinExistence type="inferred from homology"/>
<dbReference type="GO" id="GO:0046872">
    <property type="term" value="F:metal ion binding"/>
    <property type="evidence" value="ECO:0007669"/>
    <property type="project" value="UniProtKB-KW"/>
</dbReference>
<keyword evidence="14" id="KW-1185">Reference proteome</keyword>
<dbReference type="SUPFAM" id="SSF51126">
    <property type="entry name" value="Pectin lyase-like"/>
    <property type="match status" value="1"/>
</dbReference>
<dbReference type="RefSeq" id="WP_146584342.1">
    <property type="nucleotide sequence ID" value="NZ_SJPO01000002.1"/>
</dbReference>
<feature type="signal peptide" evidence="12">
    <location>
        <begin position="1"/>
        <end position="32"/>
    </location>
</feature>
<evidence type="ECO:0000256" key="7">
    <source>
        <dbReference type="ARBA" id="ARBA00023239"/>
    </source>
</evidence>
<evidence type="ECO:0000313" key="13">
    <source>
        <dbReference type="EMBL" id="TWT78102.1"/>
    </source>
</evidence>
<dbReference type="Proteomes" id="UP000318478">
    <property type="component" value="Unassembled WGS sequence"/>
</dbReference>
<keyword evidence="12" id="KW-0732">Signal</keyword>
<comment type="caution">
    <text evidence="13">The sequence shown here is derived from an EMBL/GenBank/DDBJ whole genome shotgun (WGS) entry which is preliminary data.</text>
</comment>
<dbReference type="OrthoDB" id="233439at2"/>
<dbReference type="GO" id="GO:0071555">
    <property type="term" value="P:cell wall organization"/>
    <property type="evidence" value="ECO:0007669"/>
    <property type="project" value="UniProtKB-KW"/>
</dbReference>
<evidence type="ECO:0000256" key="4">
    <source>
        <dbReference type="ARBA" id="ARBA00016512"/>
    </source>
</evidence>
<evidence type="ECO:0000256" key="11">
    <source>
        <dbReference type="ARBA" id="ARBA00025679"/>
    </source>
</evidence>
<evidence type="ECO:0000256" key="6">
    <source>
        <dbReference type="ARBA" id="ARBA00023180"/>
    </source>
</evidence>
<dbReference type="InterPro" id="IPR052063">
    <property type="entry name" value="Polysaccharide_Lyase_1"/>
</dbReference>
<dbReference type="PROSITE" id="PS00018">
    <property type="entry name" value="EF_HAND_1"/>
    <property type="match status" value="1"/>
</dbReference>
<accession>A0A5C5YSY4</accession>
<comment type="catalytic activity">
    <reaction evidence="1">
        <text>Eliminative cleavage of (1-&gt;4)-alpha-D-galacturonan to give oligosaccharides with 4-deoxy-alpha-D-galact-4-enuronosyl groups at their non-reducing ends.</text>
        <dbReference type="EC" id="4.2.2.2"/>
    </reaction>
</comment>
<keyword evidence="9" id="KW-0961">Cell wall biogenesis/degradation</keyword>
<reference evidence="13 14" key="1">
    <citation type="submission" date="2019-02" db="EMBL/GenBank/DDBJ databases">
        <title>Deep-cultivation of Planctomycetes and their phenomic and genomic characterization uncovers novel biology.</title>
        <authorList>
            <person name="Wiegand S."/>
            <person name="Jogler M."/>
            <person name="Boedeker C."/>
            <person name="Pinto D."/>
            <person name="Vollmers J."/>
            <person name="Rivas-Marin E."/>
            <person name="Kohn T."/>
            <person name="Peeters S.H."/>
            <person name="Heuer A."/>
            <person name="Rast P."/>
            <person name="Oberbeckmann S."/>
            <person name="Bunk B."/>
            <person name="Jeske O."/>
            <person name="Meyerdierks A."/>
            <person name="Storesund J.E."/>
            <person name="Kallscheuer N."/>
            <person name="Luecker S."/>
            <person name="Lage O.M."/>
            <person name="Pohl T."/>
            <person name="Merkel B.J."/>
            <person name="Hornburger P."/>
            <person name="Mueller R.-W."/>
            <person name="Bruemmer F."/>
            <person name="Labrenz M."/>
            <person name="Spormann A.M."/>
            <person name="Op Den Camp H."/>
            <person name="Overmann J."/>
            <person name="Amann R."/>
            <person name="Jetten M.S.M."/>
            <person name="Mascher T."/>
            <person name="Medema M.H."/>
            <person name="Devos D.P."/>
            <person name="Kaster A.-K."/>
            <person name="Ovreas L."/>
            <person name="Rohde M."/>
            <person name="Galperin M.Y."/>
            <person name="Jogler C."/>
        </authorList>
    </citation>
    <scope>NUCLEOTIDE SEQUENCE [LARGE SCALE GENOMIC DNA]</scope>
    <source>
        <strain evidence="13 14">Pla123a</strain>
    </source>
</reference>
<evidence type="ECO:0000256" key="12">
    <source>
        <dbReference type="SAM" id="SignalP"/>
    </source>
</evidence>
<feature type="chain" id="PRO_5023135586" description="Probable pectate lyase C" evidence="12">
    <location>
        <begin position="33"/>
        <end position="861"/>
    </location>
</feature>
<dbReference type="PANTHER" id="PTHR42970">
    <property type="entry name" value="PECTATE LYASE C-RELATED"/>
    <property type="match status" value="1"/>
</dbReference>
<sequence length="861" mass="89136" precursor="true">MTAFTPACSPLVLLRSAARPLLLAAAAIPLLAAAAAAQPLPAFPGADGAGAYAVGGRGGIVYHVTKLNSAIDDSQRFDFGTLRYGLNNSNFPAGVPRTIVFDVGGVFNLGRLPQTGWDPNGNGWDAQSRLSIGGTNITLAGQTAPGAGVIFMGGGLKPQGDNNVIRNITVASGYGTRGWWKPGEAFPDNPTPTPSSLGPGLYPDATVYDAMDIAGTNLMIDHVTTLYATDETISMNEVASNVTIQYSNISQSQNYPQWDAEGGGFTGHALGSLLEAGNNAAISFHHNLYAHHKSRVPQMQGGAGYYDFRNNVFYNWMGTAGAIRGSARANLVGNFYLAGNGGDNPVGGNNTAITTQGGGTSVFSSSSLYRSGNRIDTNKDGDADDSVAISLSGLAPFWSGGVVTYNGATESAEDAYSRVLDYVGANWWNRDDVIDTPDERIVHETRTGTGQIVAWADDPWDNDPSEGQEWRALKNTPQTSRAAGWDTEADIGYGVGDGMPTAWELKHGLDPNARDDADDFDSDGYTNLEEYLNEIAAWPAPGAIVFNNAHGDGRFAHILNWDANPDAAAVHPWQPSRFDTAVIDAGTVAVDAVGQHAGNLLLGTLPGGDATLNITAGWLEVEDAPHGLSDGATVIGDDPAATATLNLSGGALRTGTLLKGAGGVFNFTGGVLSADTVGFSLTNDGGTLSPGESIGVTEVLGDLTLNDGVLAIDLASPTLGDAVFVGGTLTLGGELAVALLDGFDPASGSWVIATASGFAGAFDSITPGFTLAQQGGELVLSAGGLAGDFNADGVVDAADYTVWRAGLGSQYQQSDYDLWRNNYGASQLVASGNSSERSVPEPLAATLGMVLAAAAAGWRRR</sequence>
<keyword evidence="7 13" id="KW-0456">Lyase</keyword>
<keyword evidence="8" id="KW-0119">Carbohydrate metabolism</keyword>
<evidence type="ECO:0000256" key="10">
    <source>
        <dbReference type="ARBA" id="ARBA00023326"/>
    </source>
</evidence>
<dbReference type="PANTHER" id="PTHR42970:SF1">
    <property type="entry name" value="PECTATE LYASE C-RELATED"/>
    <property type="match status" value="1"/>
</dbReference>
<evidence type="ECO:0000256" key="1">
    <source>
        <dbReference type="ARBA" id="ARBA00000695"/>
    </source>
</evidence>
<name>A0A5C5YSY4_9BACT</name>
<evidence type="ECO:0000256" key="3">
    <source>
        <dbReference type="ARBA" id="ARBA00012272"/>
    </source>
</evidence>
<protein>
    <recommendedName>
        <fullName evidence="4">Probable pectate lyase C</fullName>
        <ecNumber evidence="3">4.2.2.2</ecNumber>
    </recommendedName>
</protein>
<dbReference type="InterPro" id="IPR011050">
    <property type="entry name" value="Pectin_lyase_fold/virulence"/>
</dbReference>
<gene>
    <name evidence="13" type="ORF">Pla123a_08910</name>
</gene>
<dbReference type="InterPro" id="IPR018247">
    <property type="entry name" value="EF_Hand_1_Ca_BS"/>
</dbReference>
<dbReference type="InterPro" id="IPR012334">
    <property type="entry name" value="Pectin_lyas_fold"/>
</dbReference>
<dbReference type="GO" id="GO:0000272">
    <property type="term" value="P:polysaccharide catabolic process"/>
    <property type="evidence" value="ECO:0007669"/>
    <property type="project" value="UniProtKB-KW"/>
</dbReference>
<keyword evidence="10" id="KW-0624">Polysaccharide degradation</keyword>
<keyword evidence="5" id="KW-0479">Metal-binding</keyword>
<comment type="function">
    <text evidence="11">Pectinolytic enzyme consist of four classes of enzymes: pectin lyase, polygalacturonase, pectin methylesterase and rhamnogalacturonase. Among pectinolytic enzymes, pectin lyase is the most important in depolymerization of pectin, since it cleaves internal glycosidic bonds of highly methylated pectins. Favors pectate, the anion, over pectin, the methyl ester.</text>
</comment>
<evidence type="ECO:0000256" key="9">
    <source>
        <dbReference type="ARBA" id="ARBA00023316"/>
    </source>
</evidence>